<keyword evidence="3" id="KW-1185">Reference proteome</keyword>
<dbReference type="OrthoDB" id="3159295at2759"/>
<dbReference type="EMBL" id="JABBWD010000007">
    <property type="protein sequence ID" value="KAG1780779.1"/>
    <property type="molecule type" value="Genomic_DNA"/>
</dbReference>
<accession>A0A9P7D629</accession>
<feature type="compositionally biased region" description="Low complexity" evidence="1">
    <location>
        <begin position="1"/>
        <end position="12"/>
    </location>
</feature>
<name>A0A9P7D629_9AGAM</name>
<evidence type="ECO:0000313" key="3">
    <source>
        <dbReference type="Proteomes" id="UP000714275"/>
    </source>
</evidence>
<proteinExistence type="predicted"/>
<organism evidence="2 3">
    <name type="scientific">Suillus placidus</name>
    <dbReference type="NCBI Taxonomy" id="48579"/>
    <lineage>
        <taxon>Eukaryota</taxon>
        <taxon>Fungi</taxon>
        <taxon>Dikarya</taxon>
        <taxon>Basidiomycota</taxon>
        <taxon>Agaricomycotina</taxon>
        <taxon>Agaricomycetes</taxon>
        <taxon>Agaricomycetidae</taxon>
        <taxon>Boletales</taxon>
        <taxon>Suillineae</taxon>
        <taxon>Suillaceae</taxon>
        <taxon>Suillus</taxon>
    </lineage>
</organism>
<reference evidence="2" key="1">
    <citation type="journal article" date="2020" name="New Phytol.">
        <title>Comparative genomics reveals dynamic genome evolution in host specialist ectomycorrhizal fungi.</title>
        <authorList>
            <person name="Lofgren L.A."/>
            <person name="Nguyen N.H."/>
            <person name="Vilgalys R."/>
            <person name="Ruytinx J."/>
            <person name="Liao H.L."/>
            <person name="Branco S."/>
            <person name="Kuo A."/>
            <person name="LaButti K."/>
            <person name="Lipzen A."/>
            <person name="Andreopoulos W."/>
            <person name="Pangilinan J."/>
            <person name="Riley R."/>
            <person name="Hundley H."/>
            <person name="Na H."/>
            <person name="Barry K."/>
            <person name="Grigoriev I.V."/>
            <person name="Stajich J.E."/>
            <person name="Kennedy P.G."/>
        </authorList>
    </citation>
    <scope>NUCLEOTIDE SEQUENCE</scope>
    <source>
        <strain evidence="2">DOB743</strain>
    </source>
</reference>
<dbReference type="AlphaFoldDB" id="A0A9P7D629"/>
<protein>
    <recommendedName>
        <fullName evidence="4">F-box domain-containing protein</fullName>
    </recommendedName>
</protein>
<evidence type="ECO:0000313" key="2">
    <source>
        <dbReference type="EMBL" id="KAG1780779.1"/>
    </source>
</evidence>
<feature type="compositionally biased region" description="Polar residues" evidence="1">
    <location>
        <begin position="34"/>
        <end position="43"/>
    </location>
</feature>
<feature type="region of interest" description="Disordered" evidence="1">
    <location>
        <begin position="1"/>
        <end position="52"/>
    </location>
</feature>
<evidence type="ECO:0000256" key="1">
    <source>
        <dbReference type="SAM" id="MobiDB-lite"/>
    </source>
</evidence>
<feature type="compositionally biased region" description="Acidic residues" evidence="1">
    <location>
        <begin position="13"/>
        <end position="25"/>
    </location>
</feature>
<gene>
    <name evidence="2" type="ORF">EV702DRAFT_1185418</name>
</gene>
<sequence length="458" mass="51743">MSLGFDTTSSESSDFEDDFDEDDIDSLIPSSPSAYTHTFTSPAPEQRESQPKDILAADQKKITHIKTPQLPIEVVDYIASFLFDSCPSGCFFHIHSFSLVCSQFRYVALRHYFSSIRVTSAKQLAAYTNFHFSLVSRNAPCDSVGFDYVKTLIAPSHALEAASWNPSLYRNLQHLMISFSSDGRQSQTTRLKRIFSPPVIPLISRFPPQLTSLTMTKLWRIDVPLLKTVASAFPSVKILHLSCSEQLDVSCCWPCFEESSTAVVHSPIPNYFNDITKLTDNFAHSLEPLTQLTDLHLGIFLSDEEMMEKHIEHYDTPLAFDHTLRTAFSPKVASPPTGDVLSQLETEAGLISYSEDQDDKKEEIHSGVCTEDLPFPHGPELCRTCKLIGSASKVRTRELEASLALARKIKTLRTVGWSSFFTSQVFEPDENKVGDWRRRTTTYILRANGRVRVRRRPW</sequence>
<dbReference type="Proteomes" id="UP000714275">
    <property type="component" value="Unassembled WGS sequence"/>
</dbReference>
<comment type="caution">
    <text evidence="2">The sequence shown here is derived from an EMBL/GenBank/DDBJ whole genome shotgun (WGS) entry which is preliminary data.</text>
</comment>
<evidence type="ECO:0008006" key="4">
    <source>
        <dbReference type="Google" id="ProtNLM"/>
    </source>
</evidence>